<dbReference type="Gene3D" id="3.90.380.10">
    <property type="entry name" value="Naphthalene 1,2-dioxygenase Alpha Subunit, Chain A, domain 1"/>
    <property type="match status" value="1"/>
</dbReference>
<dbReference type="Proteomes" id="UP001596045">
    <property type="component" value="Unassembled WGS sequence"/>
</dbReference>
<protein>
    <submittedName>
        <fullName evidence="7">Rieske 2Fe-2S domain-containing protein</fullName>
    </submittedName>
</protein>
<dbReference type="PANTHER" id="PTHR21266:SF60">
    <property type="entry name" value="3-KETOSTEROID-9-ALPHA-MONOOXYGENASE, OXYGENASE COMPONENT"/>
    <property type="match status" value="1"/>
</dbReference>
<keyword evidence="3" id="KW-0560">Oxidoreductase</keyword>
<name>A0ABW0MGG7_9BURK</name>
<keyword evidence="5" id="KW-0411">Iron-sulfur</keyword>
<evidence type="ECO:0000256" key="2">
    <source>
        <dbReference type="ARBA" id="ARBA00022723"/>
    </source>
</evidence>
<keyword evidence="8" id="KW-1185">Reference proteome</keyword>
<feature type="domain" description="Rieske" evidence="6">
    <location>
        <begin position="7"/>
        <end position="108"/>
    </location>
</feature>
<dbReference type="InterPro" id="IPR017941">
    <property type="entry name" value="Rieske_2Fe-2S"/>
</dbReference>
<dbReference type="PROSITE" id="PS51296">
    <property type="entry name" value="RIESKE"/>
    <property type="match status" value="1"/>
</dbReference>
<dbReference type="Pfam" id="PF00355">
    <property type="entry name" value="Rieske"/>
    <property type="match status" value="1"/>
</dbReference>
<dbReference type="Pfam" id="PF19112">
    <property type="entry name" value="VanA_C"/>
    <property type="match status" value="1"/>
</dbReference>
<dbReference type="Gene3D" id="2.102.10.10">
    <property type="entry name" value="Rieske [2Fe-2S] iron-sulphur domain"/>
    <property type="match status" value="1"/>
</dbReference>
<evidence type="ECO:0000256" key="1">
    <source>
        <dbReference type="ARBA" id="ARBA00022714"/>
    </source>
</evidence>
<organism evidence="7 8">
    <name type="scientific">Paraherbaspirillum soli</name>
    <dbReference type="NCBI Taxonomy" id="631222"/>
    <lineage>
        <taxon>Bacteria</taxon>
        <taxon>Pseudomonadati</taxon>
        <taxon>Pseudomonadota</taxon>
        <taxon>Betaproteobacteria</taxon>
        <taxon>Burkholderiales</taxon>
        <taxon>Oxalobacteraceae</taxon>
        <taxon>Paraherbaspirillum</taxon>
    </lineage>
</organism>
<evidence type="ECO:0000256" key="4">
    <source>
        <dbReference type="ARBA" id="ARBA00023004"/>
    </source>
</evidence>
<evidence type="ECO:0000259" key="6">
    <source>
        <dbReference type="PROSITE" id="PS51296"/>
    </source>
</evidence>
<reference evidence="8" key="1">
    <citation type="journal article" date="2019" name="Int. J. Syst. Evol. Microbiol.">
        <title>The Global Catalogue of Microorganisms (GCM) 10K type strain sequencing project: providing services to taxonomists for standard genome sequencing and annotation.</title>
        <authorList>
            <consortium name="The Broad Institute Genomics Platform"/>
            <consortium name="The Broad Institute Genome Sequencing Center for Infectious Disease"/>
            <person name="Wu L."/>
            <person name="Ma J."/>
        </authorList>
    </citation>
    <scope>NUCLEOTIDE SEQUENCE [LARGE SCALE GENOMIC DNA]</scope>
    <source>
        <strain evidence="8">JCM 17066</strain>
    </source>
</reference>
<comment type="caution">
    <text evidence="7">The sequence shown here is derived from an EMBL/GenBank/DDBJ whole genome shotgun (WGS) entry which is preliminary data.</text>
</comment>
<dbReference type="SUPFAM" id="SSF55961">
    <property type="entry name" value="Bet v1-like"/>
    <property type="match status" value="1"/>
</dbReference>
<dbReference type="InterPro" id="IPR050584">
    <property type="entry name" value="Cholesterol_7-desaturase"/>
</dbReference>
<keyword evidence="4" id="KW-0408">Iron</keyword>
<dbReference type="RefSeq" id="WP_378999917.1">
    <property type="nucleotide sequence ID" value="NZ_JBHSMT010000029.1"/>
</dbReference>
<keyword evidence="2" id="KW-0479">Metal-binding</keyword>
<evidence type="ECO:0000256" key="5">
    <source>
        <dbReference type="ARBA" id="ARBA00023014"/>
    </source>
</evidence>
<keyword evidence="1" id="KW-0001">2Fe-2S</keyword>
<dbReference type="SUPFAM" id="SSF50022">
    <property type="entry name" value="ISP domain"/>
    <property type="match status" value="1"/>
</dbReference>
<dbReference type="InterPro" id="IPR044043">
    <property type="entry name" value="VanA_C_cat"/>
</dbReference>
<dbReference type="EMBL" id="JBHSMT010000029">
    <property type="protein sequence ID" value="MFC5476077.1"/>
    <property type="molecule type" value="Genomic_DNA"/>
</dbReference>
<evidence type="ECO:0000256" key="3">
    <source>
        <dbReference type="ARBA" id="ARBA00023002"/>
    </source>
</evidence>
<proteinExistence type="predicted"/>
<evidence type="ECO:0000313" key="7">
    <source>
        <dbReference type="EMBL" id="MFC5476077.1"/>
    </source>
</evidence>
<sequence length="360" mass="40370">MLVKNSWYIAAYSNEIKRELFARTLVGEPVLMYRKLDGSIAAIADRCSHRRVSLSRGKLIDDRVQCTYHGLEFNHAGECVRIPGQDAIPQRACIRSYPVAEKDGFVWLWPGDASLAADHPVPDYFMRSSPRYEGKTFFTPVKGDYLLAIENLLDLTHLPHVHPQAFEADISNFHPKVKVEENLITATRTLSDVPNLPMYIPAMGIDRVDRIQVATFAPGGNLRVDSIIRPVGSDDLSKALTVYIFVQVTPETDTTHFAYTGLYRDFALGNPALTDKLHEEFIEVVLQDTSIIEHQQRNHEQDGSDVKVIDILVDHASLAARRIVRRMYEQEQAQAAPAALQKKALAILTPEQAAAGTRLQ</sequence>
<gene>
    <name evidence="7" type="ORF">ACFPM8_19110</name>
</gene>
<dbReference type="InterPro" id="IPR036922">
    <property type="entry name" value="Rieske_2Fe-2S_sf"/>
</dbReference>
<dbReference type="PANTHER" id="PTHR21266">
    <property type="entry name" value="IRON-SULFUR DOMAIN CONTAINING PROTEIN"/>
    <property type="match status" value="1"/>
</dbReference>
<evidence type="ECO:0000313" key="8">
    <source>
        <dbReference type="Proteomes" id="UP001596045"/>
    </source>
</evidence>
<accession>A0ABW0MGG7</accession>